<gene>
    <name evidence="1" type="ORF">S06H3_40528</name>
</gene>
<feature type="non-terminal residue" evidence="1">
    <location>
        <position position="1"/>
    </location>
</feature>
<dbReference type="SUPFAM" id="SSF53448">
    <property type="entry name" value="Nucleotide-diphospho-sugar transferases"/>
    <property type="match status" value="1"/>
</dbReference>
<dbReference type="AlphaFoldDB" id="X1Q4S0"/>
<accession>X1Q4S0</accession>
<reference evidence="1" key="1">
    <citation type="journal article" date="2014" name="Front. Microbiol.">
        <title>High frequency of phylogenetically diverse reductive dehalogenase-homologous genes in deep subseafloor sedimentary metagenomes.</title>
        <authorList>
            <person name="Kawai M."/>
            <person name="Futagami T."/>
            <person name="Toyoda A."/>
            <person name="Takaki Y."/>
            <person name="Nishi S."/>
            <person name="Hori S."/>
            <person name="Arai W."/>
            <person name="Tsubouchi T."/>
            <person name="Morono Y."/>
            <person name="Uchiyama I."/>
            <person name="Ito T."/>
            <person name="Fujiyama A."/>
            <person name="Inagaki F."/>
            <person name="Takami H."/>
        </authorList>
    </citation>
    <scope>NUCLEOTIDE SEQUENCE</scope>
    <source>
        <strain evidence="1">Expedition CK06-06</strain>
    </source>
</reference>
<protein>
    <submittedName>
        <fullName evidence="1">Uncharacterized protein</fullName>
    </submittedName>
</protein>
<organism evidence="1">
    <name type="scientific">marine sediment metagenome</name>
    <dbReference type="NCBI Taxonomy" id="412755"/>
    <lineage>
        <taxon>unclassified sequences</taxon>
        <taxon>metagenomes</taxon>
        <taxon>ecological metagenomes</taxon>
    </lineage>
</organism>
<dbReference type="Gene3D" id="3.90.550.10">
    <property type="entry name" value="Spore Coat Polysaccharide Biosynthesis Protein SpsA, Chain A"/>
    <property type="match status" value="1"/>
</dbReference>
<comment type="caution">
    <text evidence="1">The sequence shown here is derived from an EMBL/GenBank/DDBJ whole genome shotgun (WGS) entry which is preliminary data.</text>
</comment>
<dbReference type="EMBL" id="BARV01024888">
    <property type="protein sequence ID" value="GAI38249.1"/>
    <property type="molecule type" value="Genomic_DNA"/>
</dbReference>
<evidence type="ECO:0000313" key="1">
    <source>
        <dbReference type="EMBL" id="GAI38249.1"/>
    </source>
</evidence>
<name>X1Q4S0_9ZZZZ</name>
<proteinExistence type="predicted"/>
<dbReference type="InterPro" id="IPR029044">
    <property type="entry name" value="Nucleotide-diphossugar_trans"/>
</dbReference>
<sequence>GPINKLSRQIPFFKNDNIILSWGRGLIVDEKNKVIGKIKFHSLKQSILKGDSCDNNLNKLMRVNFIVPSSTVVIRKSSLLSIGGFKQPHYAPYADYPTYLELALKGKFFYIDDLLGYWRRHNLQVTSKLYADFVLARANLIEDFCKSLDDDFKKKINLNEKFMLAKSYWLKGRYYLIKDQSKKARREFLTSIIFGNFEIKIKSIFGIVFSFLKFIDLELFAKIFQRFKNLF</sequence>